<dbReference type="InterPro" id="IPR016103">
    <property type="entry name" value="ProQ/FinO"/>
</dbReference>
<keyword evidence="3" id="KW-0678">Repressor</keyword>
<evidence type="ECO:0000256" key="5">
    <source>
        <dbReference type="ARBA" id="ARBA00022971"/>
    </source>
</evidence>
<evidence type="ECO:0000313" key="12">
    <source>
        <dbReference type="EMBL" id="ASG19071.1"/>
    </source>
</evidence>
<evidence type="ECO:0000256" key="7">
    <source>
        <dbReference type="ARBA" id="ARBA00023163"/>
    </source>
</evidence>
<dbReference type="RefSeq" id="WP_088731341.1">
    <property type="nucleotide sequence ID" value="NZ_CP022118.1"/>
</dbReference>
<keyword evidence="6" id="KW-0805">Transcription regulation</keyword>
<dbReference type="Pfam" id="PF04352">
    <property type="entry name" value="ProQ"/>
    <property type="match status" value="1"/>
</dbReference>
<dbReference type="InterPro" id="IPR021065">
    <property type="entry name" value="Fertility_inhibition_FinO_N"/>
</dbReference>
<reference evidence="12 13" key="1">
    <citation type="submission" date="2017-06" db="EMBL/GenBank/DDBJ databases">
        <title>Salmonella reference genomes for public health.</title>
        <authorList>
            <person name="Robertson J."/>
            <person name="Yoshida C."/>
            <person name="Gurnik S."/>
            <person name="Nash J."/>
        </authorList>
    </citation>
    <scope>NUCLEOTIDE SEQUENCE [LARGE SCALE GENOMIC DNA]</scope>
    <source>
        <strain evidence="12 13">S-1643</strain>
        <plasmid evidence="13">Plasmid unnamed1</plasmid>
    </source>
</reference>
<comment type="similarity">
    <text evidence="1">Belongs to the FinO family.</text>
</comment>
<evidence type="ECO:0000256" key="2">
    <source>
        <dbReference type="ARBA" id="ARBA00020429"/>
    </source>
</evidence>
<gene>
    <name evidence="12" type="ORF">LFZ25_24710</name>
</gene>
<dbReference type="AlphaFoldDB" id="A0A241PXG6"/>
<proteinExistence type="inferred from homology"/>
<geneLocation type="plasmid" evidence="12">
    <name>unnamed1</name>
</geneLocation>
<evidence type="ECO:0000259" key="11">
    <source>
        <dbReference type="SMART" id="SM00945"/>
    </source>
</evidence>
<dbReference type="SUPFAM" id="SSF48657">
    <property type="entry name" value="FinO-like"/>
    <property type="match status" value="1"/>
</dbReference>
<feature type="domain" description="ProQ/FinO" evidence="11">
    <location>
        <begin position="68"/>
        <end position="182"/>
    </location>
</feature>
<evidence type="ECO:0000256" key="3">
    <source>
        <dbReference type="ARBA" id="ARBA00022491"/>
    </source>
</evidence>
<dbReference type="InterPro" id="IPR036442">
    <property type="entry name" value="ProQ/FinO_sf"/>
</dbReference>
<dbReference type="Pfam" id="PF12602">
    <property type="entry name" value="FinO_N"/>
    <property type="match status" value="1"/>
</dbReference>
<evidence type="ECO:0000256" key="8">
    <source>
        <dbReference type="ARBA" id="ARBA00024796"/>
    </source>
</evidence>
<evidence type="ECO:0000256" key="6">
    <source>
        <dbReference type="ARBA" id="ARBA00023015"/>
    </source>
</evidence>
<dbReference type="SMART" id="SM00945">
    <property type="entry name" value="ProQ"/>
    <property type="match status" value="1"/>
</dbReference>
<evidence type="ECO:0000256" key="9">
    <source>
        <dbReference type="ARBA" id="ARBA00031673"/>
    </source>
</evidence>
<dbReference type="NCBIfam" id="NF010317">
    <property type="entry name" value="PRK13754.1"/>
    <property type="match status" value="1"/>
</dbReference>
<organism evidence="12 13">
    <name type="scientific">Salmonella enterica subsp. enterica serovar Macclesfield str. S-1643</name>
    <dbReference type="NCBI Taxonomy" id="1242107"/>
    <lineage>
        <taxon>Bacteria</taxon>
        <taxon>Pseudomonadati</taxon>
        <taxon>Pseudomonadota</taxon>
        <taxon>Gammaproteobacteria</taxon>
        <taxon>Enterobacterales</taxon>
        <taxon>Enterobacteriaceae</taxon>
        <taxon>Salmonella</taxon>
    </lineage>
</organism>
<dbReference type="Proteomes" id="UP000197157">
    <property type="component" value="Plasmid unnamed1"/>
</dbReference>
<protein>
    <recommendedName>
        <fullName evidence="2">Fertility inhibition protein</fullName>
    </recommendedName>
    <alternativeName>
        <fullName evidence="9">Conjugal transfer repressor</fullName>
    </alternativeName>
</protein>
<feature type="coiled-coil region" evidence="10">
    <location>
        <begin position="37"/>
        <end position="64"/>
    </location>
</feature>
<keyword evidence="4" id="KW-0694">RNA-binding</keyword>
<evidence type="ECO:0000256" key="1">
    <source>
        <dbReference type="ARBA" id="ARBA00008521"/>
    </source>
</evidence>
<evidence type="ECO:0000313" key="13">
    <source>
        <dbReference type="Proteomes" id="UP000197157"/>
    </source>
</evidence>
<keyword evidence="12" id="KW-0614">Plasmid</keyword>
<dbReference type="Gene3D" id="1.10.1710.10">
    <property type="entry name" value="ProQ/FinO domain"/>
    <property type="match status" value="1"/>
</dbReference>
<sequence length="186" mass="21353">MTEQKRPILTLKRKAEGEKPVCGRKAIINVTTPPKWRVKKKRLVDKAAREAEQTEKKAQAKKALSIYLKLPALEEAINTLKPWWPELFDGDTPRLFACGVREVLLNDVAHRGIPLSHKKLIRALKAITRSEIYLSAIKAGACRYNTEGYVTEYISQEEEAYAVMRLEKIRRQSRRKAELQKVVDSQ</sequence>
<keyword evidence="10" id="KW-0175">Coiled coil</keyword>
<name>A0A241PXG6_SALET</name>
<dbReference type="CDD" id="cd00236">
    <property type="entry name" value="FinO_conjug_rep"/>
    <property type="match status" value="1"/>
</dbReference>
<evidence type="ECO:0000256" key="4">
    <source>
        <dbReference type="ARBA" id="ARBA00022884"/>
    </source>
</evidence>
<dbReference type="EMBL" id="CP022118">
    <property type="protein sequence ID" value="ASG19071.1"/>
    <property type="molecule type" value="Genomic_DNA"/>
</dbReference>
<evidence type="ECO:0000256" key="10">
    <source>
        <dbReference type="SAM" id="Coils"/>
    </source>
</evidence>
<dbReference type="GO" id="GO:0003723">
    <property type="term" value="F:RNA binding"/>
    <property type="evidence" value="ECO:0007669"/>
    <property type="project" value="UniProtKB-KW"/>
</dbReference>
<comment type="function">
    <text evidence="8">One of the components on the FinOP fertility inhibition complex, which inhibits the expression of traJ gene, which in turn regulates the expression of some 20 transfer genes. The transfer genes are responsible for the process, called conjugal transfer, in which DNA is transmitted from one bacterial host to another. RNA-binding that interacts with the traJ mRNA and its antisense RNA, finP, stabilizing finP against endonucleolytic degradation and facilitating sense-antisense RNA recognition.</text>
</comment>
<keyword evidence="7" id="KW-0804">Transcription</keyword>
<keyword evidence="5" id="KW-0184">Conjugation</keyword>
<accession>A0A241PXG6</accession>